<reference evidence="4" key="1">
    <citation type="submission" date="2018-09" db="EMBL/GenBank/DDBJ databases">
        <authorList>
            <person name="Ashton P.M."/>
            <person name="Dallman T."/>
            <person name="Nair S."/>
            <person name="De Pinna E."/>
            <person name="Peters T."/>
            <person name="Grant K."/>
        </authorList>
    </citation>
    <scope>NUCLEOTIDE SEQUENCE [LARGE SCALE GENOMIC DNA]</scope>
    <source>
        <strain evidence="5">140692</strain>
        <strain evidence="4">412099</strain>
    </source>
</reference>
<dbReference type="GO" id="GO:0046872">
    <property type="term" value="F:metal ion binding"/>
    <property type="evidence" value="ECO:0007669"/>
    <property type="project" value="UniProtKB-KW"/>
</dbReference>
<dbReference type="InterPro" id="IPR005519">
    <property type="entry name" value="Acid_phosphat_B-like"/>
</dbReference>
<accession>A0A3Z6QQX6</accession>
<evidence type="ECO:0000256" key="3">
    <source>
        <dbReference type="SAM" id="SignalP"/>
    </source>
</evidence>
<organism evidence="4">
    <name type="scientific">Salmonella enterica subsp. enterica serovar Java</name>
    <dbReference type="NCBI Taxonomy" id="224729"/>
    <lineage>
        <taxon>Bacteria</taxon>
        <taxon>Pseudomonadati</taxon>
        <taxon>Pseudomonadota</taxon>
        <taxon>Gammaproteobacteria</taxon>
        <taxon>Enterobacterales</taxon>
        <taxon>Enterobacteriaceae</taxon>
        <taxon>Salmonella</taxon>
    </lineage>
</organism>
<feature type="chain" id="PRO_5041127065" evidence="3">
    <location>
        <begin position="23"/>
        <end position="273"/>
    </location>
</feature>
<keyword evidence="2 3" id="KW-0732">Signal</keyword>
<dbReference type="InterPro" id="IPR023214">
    <property type="entry name" value="HAD_sf"/>
</dbReference>
<dbReference type="PANTHER" id="PTHR31284:SF10">
    <property type="entry name" value="ACID PHOSPHATASE-LIKE PROTEIN"/>
    <property type="match status" value="1"/>
</dbReference>
<gene>
    <name evidence="4" type="ORF">D6K54_21970</name>
    <name evidence="5" type="ORF">D6S17_22115</name>
</gene>
<comment type="caution">
    <text evidence="4">The sequence shown here is derived from an EMBL/GenBank/DDBJ whole genome shotgun (WGS) entry which is preliminary data.</text>
</comment>
<sequence length="273" mass="31290">MKQKMKLSILAGVILLSGCAHSYTEDQAQNRLSSQSTLAVNWMQQSGEYRALSWQAFNTAKNVFMHSPASPEERKAVIVDIDETVLNNIPYEAWLIEKNKNYSDKTWHQWVADRQAEAMPGAVSFANFVLAHKGRVFYISNRDAVDYQSTVDNLIQQGFPDINKETVILKTTGNTDKSARFKDVIAKGYTPVIFMGDNLNDFTGETWHKDNIQRRRFVDENHEKFGMKFIVLPNPSYGDWEGGMSQHYWKLSPEQKMQIRKKNLISWNGDKGA</sequence>
<dbReference type="NCBIfam" id="TIGR01533">
    <property type="entry name" value="lipo_e_P4"/>
    <property type="match status" value="1"/>
</dbReference>
<evidence type="ECO:0000313" key="4">
    <source>
        <dbReference type="EMBL" id="EAC0789361.1"/>
    </source>
</evidence>
<dbReference type="AlphaFoldDB" id="A0A3Z6QQX6"/>
<dbReference type="InterPro" id="IPR006423">
    <property type="entry name" value="Lipo_e_P4"/>
</dbReference>
<dbReference type="SUPFAM" id="SSF56784">
    <property type="entry name" value="HAD-like"/>
    <property type="match status" value="1"/>
</dbReference>
<dbReference type="Gene3D" id="3.40.50.1000">
    <property type="entry name" value="HAD superfamily/HAD-like"/>
    <property type="match status" value="1"/>
</dbReference>
<dbReference type="CDD" id="cd07534">
    <property type="entry name" value="HAD_CAP"/>
    <property type="match status" value="1"/>
</dbReference>
<keyword evidence="1" id="KW-0479">Metal-binding</keyword>
<name>A0A3Z6QQX6_SALEB</name>
<dbReference type="SFLD" id="SFLDS00003">
    <property type="entry name" value="Haloacid_Dehalogenase"/>
    <property type="match status" value="1"/>
</dbReference>
<dbReference type="GO" id="GO:0009279">
    <property type="term" value="C:cell outer membrane"/>
    <property type="evidence" value="ECO:0007669"/>
    <property type="project" value="InterPro"/>
</dbReference>
<feature type="signal peptide" evidence="3">
    <location>
        <begin position="1"/>
        <end position="22"/>
    </location>
</feature>
<evidence type="ECO:0000256" key="1">
    <source>
        <dbReference type="ARBA" id="ARBA00022723"/>
    </source>
</evidence>
<dbReference type="EMBL" id="AAAGSE010000042">
    <property type="protein sequence ID" value="EAC0789361.1"/>
    <property type="molecule type" value="Genomic_DNA"/>
</dbReference>
<protein>
    <submittedName>
        <fullName evidence="4">5'-nucleotidase, lipoprotein e(P4) family</fullName>
    </submittedName>
</protein>
<dbReference type="Proteomes" id="UP000839631">
    <property type="component" value="Unassembled WGS sequence"/>
</dbReference>
<dbReference type="SFLD" id="SFLDG01125">
    <property type="entry name" value="C1.1:_Acid_Phosphatase_Like"/>
    <property type="match status" value="1"/>
</dbReference>
<evidence type="ECO:0000256" key="2">
    <source>
        <dbReference type="ARBA" id="ARBA00022729"/>
    </source>
</evidence>
<dbReference type="InterPro" id="IPR036412">
    <property type="entry name" value="HAD-like_sf"/>
</dbReference>
<dbReference type="Pfam" id="PF03767">
    <property type="entry name" value="Acid_phosphat_B"/>
    <property type="match status" value="1"/>
</dbReference>
<evidence type="ECO:0000313" key="5">
    <source>
        <dbReference type="EMBL" id="EBY8644215.1"/>
    </source>
</evidence>
<dbReference type="EMBL" id="AAHPHN010000048">
    <property type="protein sequence ID" value="EBY8644215.1"/>
    <property type="molecule type" value="Genomic_DNA"/>
</dbReference>
<dbReference type="PANTHER" id="PTHR31284">
    <property type="entry name" value="ACID PHOSPHATASE-LIKE PROTEIN"/>
    <property type="match status" value="1"/>
</dbReference>
<dbReference type="PROSITE" id="PS51257">
    <property type="entry name" value="PROKAR_LIPOPROTEIN"/>
    <property type="match status" value="1"/>
</dbReference>
<dbReference type="PIRSF" id="PIRSF019271">
    <property type="entry name" value="Acid_Ptase_C"/>
    <property type="match status" value="1"/>
</dbReference>
<proteinExistence type="predicted"/>
<keyword evidence="4" id="KW-0449">Lipoprotein</keyword>